<keyword evidence="4" id="KW-1185">Reference proteome</keyword>
<dbReference type="Proteomes" id="UP000823388">
    <property type="component" value="Chromosome 6N"/>
</dbReference>
<keyword evidence="2" id="KW-0472">Membrane</keyword>
<feature type="compositionally biased region" description="Basic and acidic residues" evidence="1">
    <location>
        <begin position="105"/>
        <end position="116"/>
    </location>
</feature>
<feature type="transmembrane region" description="Helical" evidence="2">
    <location>
        <begin position="124"/>
        <end position="143"/>
    </location>
</feature>
<comment type="caution">
    <text evidence="3">The sequence shown here is derived from an EMBL/GenBank/DDBJ whole genome shotgun (WGS) entry which is preliminary data.</text>
</comment>
<reference evidence="3 4" key="1">
    <citation type="submission" date="2020-05" db="EMBL/GenBank/DDBJ databases">
        <title>WGS assembly of Panicum virgatum.</title>
        <authorList>
            <person name="Lovell J.T."/>
            <person name="Jenkins J."/>
            <person name="Shu S."/>
            <person name="Juenger T.E."/>
            <person name="Schmutz J."/>
        </authorList>
    </citation>
    <scope>NUCLEOTIDE SEQUENCE [LARGE SCALE GENOMIC DNA]</scope>
    <source>
        <strain evidence="4">cv. AP13</strain>
    </source>
</reference>
<keyword evidence="2" id="KW-1133">Transmembrane helix</keyword>
<evidence type="ECO:0000313" key="3">
    <source>
        <dbReference type="EMBL" id="KAG2577174.1"/>
    </source>
</evidence>
<sequence>MGASNSRCHQLGPLHKRPRHPATALTMTISSNQSRSAKSRRNSKHLTRLDHPRRRGRAPRRDLQLGINLDALLPSGKRMQRRNLSCPRKQSSAVQWRRPPQRQIRPRERSAKDRDVAAESTMSIRAMATTGLTVALFAASVGITSGGAFGSLLSFAGVLAGASIITAGVVMANDGPAAPAGPATCDGARSLAAFVRRHLAVVGLAVASSAVTAISGEAGPALCSGMFALLLLALSLITYGVLGD</sequence>
<dbReference type="EMBL" id="CM029048">
    <property type="protein sequence ID" value="KAG2577174.1"/>
    <property type="molecule type" value="Genomic_DNA"/>
</dbReference>
<feature type="transmembrane region" description="Helical" evidence="2">
    <location>
        <begin position="199"/>
        <end position="216"/>
    </location>
</feature>
<feature type="compositionally biased region" description="Basic residues" evidence="1">
    <location>
        <begin position="37"/>
        <end position="58"/>
    </location>
</feature>
<evidence type="ECO:0000256" key="2">
    <source>
        <dbReference type="SAM" id="Phobius"/>
    </source>
</evidence>
<feature type="region of interest" description="Disordered" evidence="1">
    <location>
        <begin position="1"/>
        <end position="62"/>
    </location>
</feature>
<accession>A0A8T0QVM9</accession>
<gene>
    <name evidence="3" type="ORF">PVAP13_6NG110480</name>
</gene>
<organism evidence="3 4">
    <name type="scientific">Panicum virgatum</name>
    <name type="common">Blackwell switchgrass</name>
    <dbReference type="NCBI Taxonomy" id="38727"/>
    <lineage>
        <taxon>Eukaryota</taxon>
        <taxon>Viridiplantae</taxon>
        <taxon>Streptophyta</taxon>
        <taxon>Embryophyta</taxon>
        <taxon>Tracheophyta</taxon>
        <taxon>Spermatophyta</taxon>
        <taxon>Magnoliopsida</taxon>
        <taxon>Liliopsida</taxon>
        <taxon>Poales</taxon>
        <taxon>Poaceae</taxon>
        <taxon>PACMAD clade</taxon>
        <taxon>Panicoideae</taxon>
        <taxon>Panicodae</taxon>
        <taxon>Paniceae</taxon>
        <taxon>Panicinae</taxon>
        <taxon>Panicum</taxon>
        <taxon>Panicum sect. Hiantes</taxon>
    </lineage>
</organism>
<keyword evidence="2" id="KW-0812">Transmembrane</keyword>
<feature type="transmembrane region" description="Helical" evidence="2">
    <location>
        <begin position="222"/>
        <end position="242"/>
    </location>
</feature>
<evidence type="ECO:0000313" key="4">
    <source>
        <dbReference type="Proteomes" id="UP000823388"/>
    </source>
</evidence>
<proteinExistence type="predicted"/>
<evidence type="ECO:0000256" key="1">
    <source>
        <dbReference type="SAM" id="MobiDB-lite"/>
    </source>
</evidence>
<feature type="compositionally biased region" description="Polar residues" evidence="1">
    <location>
        <begin position="25"/>
        <end position="36"/>
    </location>
</feature>
<protein>
    <submittedName>
        <fullName evidence="3">Uncharacterized protein</fullName>
    </submittedName>
</protein>
<name>A0A8T0QVM9_PANVG</name>
<feature type="region of interest" description="Disordered" evidence="1">
    <location>
        <begin position="78"/>
        <end position="116"/>
    </location>
</feature>
<dbReference type="AlphaFoldDB" id="A0A8T0QVM9"/>
<feature type="transmembrane region" description="Helical" evidence="2">
    <location>
        <begin position="149"/>
        <end position="172"/>
    </location>
</feature>